<organism evidence="7 8">
    <name type="scientific">Didymodactylos carnosus</name>
    <dbReference type="NCBI Taxonomy" id="1234261"/>
    <lineage>
        <taxon>Eukaryota</taxon>
        <taxon>Metazoa</taxon>
        <taxon>Spiralia</taxon>
        <taxon>Gnathifera</taxon>
        <taxon>Rotifera</taxon>
        <taxon>Eurotatoria</taxon>
        <taxon>Bdelloidea</taxon>
        <taxon>Philodinida</taxon>
        <taxon>Philodinidae</taxon>
        <taxon>Didymodactylos</taxon>
    </lineage>
</organism>
<dbReference type="Pfam" id="PF04153">
    <property type="entry name" value="NOT2_3_5_C"/>
    <property type="match status" value="1"/>
</dbReference>
<reference evidence="7" key="1">
    <citation type="submission" date="2021-02" db="EMBL/GenBank/DDBJ databases">
        <authorList>
            <person name="Nowell W R."/>
        </authorList>
    </citation>
    <scope>NUCLEOTIDE SEQUENCE</scope>
</reference>
<name>A0A8S2ICJ5_9BILA</name>
<evidence type="ECO:0000313" key="7">
    <source>
        <dbReference type="EMBL" id="CAF3741757.1"/>
    </source>
</evidence>
<evidence type="ECO:0000313" key="6">
    <source>
        <dbReference type="EMBL" id="CAF0970281.1"/>
    </source>
</evidence>
<feature type="region of interest" description="Disordered" evidence="4">
    <location>
        <begin position="213"/>
        <end position="250"/>
    </location>
</feature>
<dbReference type="PANTHER" id="PTHR23326">
    <property type="entry name" value="CCR4 NOT-RELATED"/>
    <property type="match status" value="1"/>
</dbReference>
<proteinExistence type="inferred from homology"/>
<comment type="similarity">
    <text evidence="1">Belongs to the CNOT2/3/5 family.</text>
</comment>
<feature type="compositionally biased region" description="Low complexity" evidence="4">
    <location>
        <begin position="117"/>
        <end position="148"/>
    </location>
</feature>
<sequence length="503" mass="55690">MASSSSYLHPMSGTSPSYLHMASSTYLHNMAPPGTKQWTTVGSSQQQQMTSSTTNKQQQQQHSSQQSSQLQQLDGLTNHLSQNSLTNNLIPSTSQTQLEKNFELQQEDFPPLPKSATISQNQESTSTISSQQTSNNLLPSASSSSSSSQHPFNNYSATSSNSLNGFTSLNDLKQLQQLQTSSSPYHHTSSSPSPTIFKSSVDQMNTLLNRQQSIPASQSTSLSNSQHPQYIKQLSQQPSGSGSSTSNSSSSTSVGFAALLAAHQAHASQQQQQQQNLSNTNSTSGQTTTSVIGSNGTVTAISGQTSNGGNVTIGNTLPSSTITDQYGLVGLLQIIQQAEKDPIASTLLNCDLTTLGLSMESSTDLYPSFISPFVDQQARPHEIDYQVPYEYQMGMQIRDKLPQVKFDQLNEDTLFFLFYLFGNDYIQISAANELYRRDWRYHKDERIWLTRIKNIMPDQKFETYETGVYCVFDVPLWRKTHKSMRIDYEKLDGMHFISSYISD</sequence>
<gene>
    <name evidence="6" type="ORF">OVA965_LOCUS13062</name>
    <name evidence="7" type="ORF">TMI583_LOCUS13066</name>
</gene>
<feature type="compositionally biased region" description="Low complexity" evidence="4">
    <location>
        <begin position="264"/>
        <end position="290"/>
    </location>
</feature>
<dbReference type="EMBL" id="CAJOBA010005379">
    <property type="protein sequence ID" value="CAF3741757.1"/>
    <property type="molecule type" value="Genomic_DNA"/>
</dbReference>
<feature type="compositionally biased region" description="Low complexity" evidence="4">
    <location>
        <begin position="43"/>
        <end position="71"/>
    </location>
</feature>
<comment type="caution">
    <text evidence="7">The sequence shown here is derived from an EMBL/GenBank/DDBJ whole genome shotgun (WGS) entry which is preliminary data.</text>
</comment>
<evidence type="ECO:0000256" key="1">
    <source>
        <dbReference type="ARBA" id="ARBA00007682"/>
    </source>
</evidence>
<dbReference type="Gene3D" id="2.30.30.1020">
    <property type="entry name" value="CCR4-NOT complex subunit 2/3/5, C-terminal domain"/>
    <property type="match status" value="1"/>
</dbReference>
<evidence type="ECO:0000256" key="4">
    <source>
        <dbReference type="SAM" id="MobiDB-lite"/>
    </source>
</evidence>
<evidence type="ECO:0000259" key="5">
    <source>
        <dbReference type="Pfam" id="PF04153"/>
    </source>
</evidence>
<dbReference type="AlphaFoldDB" id="A0A8S2ICJ5"/>
<feature type="compositionally biased region" description="Low complexity" evidence="4">
    <location>
        <begin position="179"/>
        <end position="195"/>
    </location>
</feature>
<feature type="compositionally biased region" description="Low complexity" evidence="4">
    <location>
        <begin position="239"/>
        <end position="250"/>
    </location>
</feature>
<dbReference type="EMBL" id="CAJNOK010005373">
    <property type="protein sequence ID" value="CAF0970281.1"/>
    <property type="molecule type" value="Genomic_DNA"/>
</dbReference>
<feature type="region of interest" description="Disordered" evidence="4">
    <location>
        <begin position="264"/>
        <end position="291"/>
    </location>
</feature>
<evidence type="ECO:0000313" key="8">
    <source>
        <dbReference type="Proteomes" id="UP000682733"/>
    </source>
</evidence>
<keyword evidence="3" id="KW-0804">Transcription</keyword>
<feature type="region of interest" description="Disordered" evidence="4">
    <location>
        <begin position="109"/>
        <end position="156"/>
    </location>
</feature>
<evidence type="ECO:0000256" key="2">
    <source>
        <dbReference type="ARBA" id="ARBA00023015"/>
    </source>
</evidence>
<dbReference type="Proteomes" id="UP000682733">
    <property type="component" value="Unassembled WGS sequence"/>
</dbReference>
<feature type="region of interest" description="Disordered" evidence="4">
    <location>
        <begin position="36"/>
        <end position="71"/>
    </location>
</feature>
<dbReference type="GO" id="GO:0030015">
    <property type="term" value="C:CCR4-NOT core complex"/>
    <property type="evidence" value="ECO:0007669"/>
    <property type="project" value="InterPro"/>
</dbReference>
<feature type="compositionally biased region" description="Polar residues" evidence="4">
    <location>
        <begin position="213"/>
        <end position="238"/>
    </location>
</feature>
<dbReference type="Proteomes" id="UP000677228">
    <property type="component" value="Unassembled WGS sequence"/>
</dbReference>
<dbReference type="InterPro" id="IPR007282">
    <property type="entry name" value="NOT2/3/5_C"/>
</dbReference>
<keyword evidence="2" id="KW-0805">Transcription regulation</keyword>
<dbReference type="GO" id="GO:0006355">
    <property type="term" value="P:regulation of DNA-templated transcription"/>
    <property type="evidence" value="ECO:0007669"/>
    <property type="project" value="InterPro"/>
</dbReference>
<dbReference type="InterPro" id="IPR040168">
    <property type="entry name" value="Not2/3/5"/>
</dbReference>
<evidence type="ECO:0000256" key="3">
    <source>
        <dbReference type="ARBA" id="ARBA00023163"/>
    </source>
</evidence>
<dbReference type="InterPro" id="IPR038635">
    <property type="entry name" value="CCR4-NOT_su2/3/5_C_sf"/>
</dbReference>
<feature type="region of interest" description="Disordered" evidence="4">
    <location>
        <begin position="179"/>
        <end position="198"/>
    </location>
</feature>
<protein>
    <recommendedName>
        <fullName evidence="5">NOT2/NOT3/NOT5 C-terminal domain-containing protein</fullName>
    </recommendedName>
</protein>
<accession>A0A8S2ICJ5</accession>
<feature type="domain" description="NOT2/NOT3/NOT5 C-terminal" evidence="5">
    <location>
        <begin position="367"/>
        <end position="491"/>
    </location>
</feature>
<dbReference type="GO" id="GO:2000036">
    <property type="term" value="P:regulation of stem cell population maintenance"/>
    <property type="evidence" value="ECO:0007669"/>
    <property type="project" value="UniProtKB-ARBA"/>
</dbReference>